<accession>A0A2N5PKE7</accession>
<organism evidence="1 2">
    <name type="scientific">Mediterraneibacter gnavus</name>
    <name type="common">Ruminococcus gnavus</name>
    <dbReference type="NCBI Taxonomy" id="33038"/>
    <lineage>
        <taxon>Bacteria</taxon>
        <taxon>Bacillati</taxon>
        <taxon>Bacillota</taxon>
        <taxon>Clostridia</taxon>
        <taxon>Lachnospirales</taxon>
        <taxon>Lachnospiraceae</taxon>
        <taxon>Mediterraneibacter</taxon>
    </lineage>
</organism>
<dbReference type="AlphaFoldDB" id="A0A2N5PKE7"/>
<sequence>MKEELLKMAQECLSEEEVKEILKKKFKESIESAIESAFRWGKVESALKKKIDEVMVPYIEKYDFSEYLPKLDTVLTEIVNSDACIENKKILENFKELSIKQEEKEMKVTDLFDAWIAMCEKKISTTGLEVEFGDGPYYESVSCEMIIEERERSTWSSLHRAVIIFENEHDEELNMEIPISKWDFEKEYTLDSLGCVDIKSLRYLGEFDMLLLRLQRSGTKIIINEMEADGEICPEEEPEASFS</sequence>
<gene>
    <name evidence="1" type="ORF">CDL23_07950</name>
</gene>
<proteinExistence type="predicted"/>
<dbReference type="RefSeq" id="WP_101883945.1">
    <property type="nucleotide sequence ID" value="NZ_JAPRBB010000027.1"/>
</dbReference>
<evidence type="ECO:0000313" key="2">
    <source>
        <dbReference type="Proteomes" id="UP000235093"/>
    </source>
</evidence>
<protein>
    <submittedName>
        <fullName evidence="1">Uncharacterized protein</fullName>
    </submittedName>
</protein>
<name>A0A2N5PKE7_MEDGN</name>
<evidence type="ECO:0000313" key="1">
    <source>
        <dbReference type="EMBL" id="PLT75613.1"/>
    </source>
</evidence>
<comment type="caution">
    <text evidence="1">The sequence shown here is derived from an EMBL/GenBank/DDBJ whole genome shotgun (WGS) entry which is preliminary data.</text>
</comment>
<dbReference type="EMBL" id="NIHT01000010">
    <property type="protein sequence ID" value="PLT75613.1"/>
    <property type="molecule type" value="Genomic_DNA"/>
</dbReference>
<reference evidence="1 2" key="1">
    <citation type="journal article" date="2017" name="Genome Med.">
        <title>A novel Ruminococcus gnavus clade enriched in inflammatory bowel disease patients.</title>
        <authorList>
            <person name="Hall A.B."/>
            <person name="Yassour M."/>
            <person name="Sauk J."/>
            <person name="Garner A."/>
            <person name="Jiang X."/>
            <person name="Arthur T."/>
            <person name="Lagoudas G.K."/>
            <person name="Vatanen T."/>
            <person name="Fornelos N."/>
            <person name="Wilson R."/>
            <person name="Bertha M."/>
            <person name="Cohen M."/>
            <person name="Garber J."/>
            <person name="Khalili H."/>
            <person name="Gevers D."/>
            <person name="Ananthakrishnan A.N."/>
            <person name="Kugathasan S."/>
            <person name="Lander E.S."/>
            <person name="Blainey P."/>
            <person name="Vlamakis H."/>
            <person name="Xavier R.J."/>
            <person name="Huttenhower C."/>
        </authorList>
    </citation>
    <scope>NUCLEOTIDE SEQUENCE [LARGE SCALE GENOMIC DNA]</scope>
    <source>
        <strain evidence="1 2">RJX1125</strain>
    </source>
</reference>
<dbReference type="Proteomes" id="UP000235093">
    <property type="component" value="Unassembled WGS sequence"/>
</dbReference>